<feature type="region of interest" description="Disordered" evidence="1">
    <location>
        <begin position="1"/>
        <end position="145"/>
    </location>
</feature>
<dbReference type="EMBL" id="JATAAI010000037">
    <property type="protein sequence ID" value="KAK1734793.1"/>
    <property type="molecule type" value="Genomic_DNA"/>
</dbReference>
<feature type="compositionally biased region" description="Basic and acidic residues" evidence="1">
    <location>
        <begin position="92"/>
        <end position="104"/>
    </location>
</feature>
<comment type="caution">
    <text evidence="3">The sequence shown here is derived from an EMBL/GenBank/DDBJ whole genome shotgun (WGS) entry which is preliminary data.</text>
</comment>
<feature type="region of interest" description="Disordered" evidence="1">
    <location>
        <begin position="297"/>
        <end position="766"/>
    </location>
</feature>
<feature type="compositionally biased region" description="Acidic residues" evidence="1">
    <location>
        <begin position="536"/>
        <end position="545"/>
    </location>
</feature>
<feature type="compositionally biased region" description="Basic and acidic residues" evidence="1">
    <location>
        <begin position="355"/>
        <end position="378"/>
    </location>
</feature>
<feature type="transmembrane region" description="Helical" evidence="2">
    <location>
        <begin position="172"/>
        <end position="191"/>
    </location>
</feature>
<evidence type="ECO:0000256" key="2">
    <source>
        <dbReference type="SAM" id="Phobius"/>
    </source>
</evidence>
<dbReference type="Proteomes" id="UP001224775">
    <property type="component" value="Unassembled WGS sequence"/>
</dbReference>
<keyword evidence="4" id="KW-1185">Reference proteome</keyword>
<evidence type="ECO:0000313" key="4">
    <source>
        <dbReference type="Proteomes" id="UP001224775"/>
    </source>
</evidence>
<feature type="compositionally biased region" description="Acidic residues" evidence="1">
    <location>
        <begin position="565"/>
        <end position="597"/>
    </location>
</feature>
<keyword evidence="2" id="KW-0812">Transmembrane</keyword>
<feature type="compositionally biased region" description="Acidic residues" evidence="1">
    <location>
        <begin position="513"/>
        <end position="526"/>
    </location>
</feature>
<keyword evidence="2" id="KW-0472">Membrane</keyword>
<feature type="compositionally biased region" description="Basic and acidic residues" evidence="1">
    <location>
        <begin position="441"/>
        <end position="455"/>
    </location>
</feature>
<dbReference type="AlphaFoldDB" id="A0AAD8XWN1"/>
<proteinExistence type="predicted"/>
<evidence type="ECO:0000256" key="1">
    <source>
        <dbReference type="SAM" id="MobiDB-lite"/>
    </source>
</evidence>
<protein>
    <submittedName>
        <fullName evidence="3">Uncharacterized protein</fullName>
    </submittedName>
</protein>
<name>A0AAD8XWN1_9STRA</name>
<keyword evidence="2" id="KW-1133">Transmembrane helix</keyword>
<evidence type="ECO:0000313" key="3">
    <source>
        <dbReference type="EMBL" id="KAK1734793.1"/>
    </source>
</evidence>
<accession>A0AAD8XWN1</accession>
<feature type="compositionally biased region" description="Basic and acidic residues" evidence="1">
    <location>
        <begin position="400"/>
        <end position="414"/>
    </location>
</feature>
<gene>
    <name evidence="3" type="ORF">QTG54_014666</name>
</gene>
<feature type="compositionally biased region" description="Acidic residues" evidence="1">
    <location>
        <begin position="478"/>
        <end position="487"/>
    </location>
</feature>
<organism evidence="3 4">
    <name type="scientific">Skeletonema marinoi</name>
    <dbReference type="NCBI Taxonomy" id="267567"/>
    <lineage>
        <taxon>Eukaryota</taxon>
        <taxon>Sar</taxon>
        <taxon>Stramenopiles</taxon>
        <taxon>Ochrophyta</taxon>
        <taxon>Bacillariophyta</taxon>
        <taxon>Coscinodiscophyceae</taxon>
        <taxon>Thalassiosirophycidae</taxon>
        <taxon>Thalassiosirales</taxon>
        <taxon>Skeletonemataceae</taxon>
        <taxon>Skeletonema</taxon>
        <taxon>Skeletonema marinoi-dohrnii complex</taxon>
    </lineage>
</organism>
<feature type="compositionally biased region" description="Basic residues" evidence="1">
    <location>
        <begin position="11"/>
        <end position="22"/>
    </location>
</feature>
<feature type="compositionally biased region" description="Acidic residues" evidence="1">
    <location>
        <begin position="635"/>
        <end position="665"/>
    </location>
</feature>
<sequence length="821" mass="90149">MNETPTTSPRPKAKKNKIRPKLKPIVSTNEDDDEGLGYGEWAPSPLKPRQAPENNWSGSEEDEKKDEDTTIHVIKKPSPKVQPVSSEEEEVTKEVVRPESRLDARSNPTQSKRGFDNKLQLSESSTDEEEKISDNRASKNAIHTQQAANSSIENILLDESLQWLRSRFWKGFIVLLYVAISCEVLSIAIITKVRLSHVELPSNVNGASSDKESVIEAIEEAGAGEVSSSSKDENDEVPNVELIEVEDEAAEPAISKENMLPSEEAMLPVVSVVNDEQYDIKEEGQANGLPEIELVKLEEGATGDDDHTEIEVALSSEEVHEGLESNDEQPSAQEDDESETGTDEQASDSSELEADDKLPLSEEVRERLESNDVHPSAKEDEEAGAGANGLPETDSGNLEAEVHVSPSEEVHEGFESNDEQPIAKDDEGSESLAGANELPETDNRNLLSEEVREVFESNDEQPIATEYEESESGVSELPEADSSDLEAENYVLPPSEEVTVNEDLDANSALGPSDDEGFRDESDANEVAETYLVEVVVDDSTDNEQPEVVITPSVEAAEEVREGFESDDEQPDAREDEQSEADVDEQASDSSELEAEEYSSPPEEVTESDTIQALPVTIDGDLDTFSALHPSVDEKVDESDANEAAETDLVEVEITVEDSDNDEQPELVVTPSEEADAEKESEIVSVEEVSASDEQHVANIDDAVMTSEEPESDEKEHATIETETTSEDGSDQHEAEGSPSLDDHEDNDRDDTQRELQQESPRTIETKREFLATLEQFEDTFESYEVIDALIGHVACAVPKLLVKRILGVATKVKGRFSKKQ</sequence>
<reference evidence="3" key="1">
    <citation type="submission" date="2023-06" db="EMBL/GenBank/DDBJ databases">
        <title>Survivors Of The Sea: Transcriptome response of Skeletonema marinoi to long-term dormancy.</title>
        <authorList>
            <person name="Pinder M.I.M."/>
            <person name="Kourtchenko O."/>
            <person name="Robertson E.K."/>
            <person name="Larsson T."/>
            <person name="Maumus F."/>
            <person name="Osuna-Cruz C.M."/>
            <person name="Vancaester E."/>
            <person name="Stenow R."/>
            <person name="Vandepoele K."/>
            <person name="Ploug H."/>
            <person name="Bruchert V."/>
            <person name="Godhe A."/>
            <person name="Topel M."/>
        </authorList>
    </citation>
    <scope>NUCLEOTIDE SEQUENCE</scope>
    <source>
        <strain evidence="3">R05AC</strain>
    </source>
</reference>
<feature type="compositionally biased region" description="Acidic residues" evidence="1">
    <location>
        <begin position="333"/>
        <end position="354"/>
    </location>
</feature>
<feature type="compositionally biased region" description="Basic and acidic residues" evidence="1">
    <location>
        <begin position="746"/>
        <end position="766"/>
    </location>
</feature>